<name>A0ABV4YBH8_9CYAN</name>
<organism evidence="2 3">
    <name type="scientific">Floridaenema fluviatile BLCC-F154</name>
    <dbReference type="NCBI Taxonomy" id="3153640"/>
    <lineage>
        <taxon>Bacteria</taxon>
        <taxon>Bacillati</taxon>
        <taxon>Cyanobacteriota</taxon>
        <taxon>Cyanophyceae</taxon>
        <taxon>Oscillatoriophycideae</taxon>
        <taxon>Aerosakkonematales</taxon>
        <taxon>Aerosakkonemataceae</taxon>
        <taxon>Floridanema</taxon>
        <taxon>Floridanema fluviatile</taxon>
    </lineage>
</organism>
<proteinExistence type="predicted"/>
<comment type="caution">
    <text evidence="2">The sequence shown here is derived from an EMBL/GenBank/DDBJ whole genome shotgun (WGS) entry which is preliminary data.</text>
</comment>
<accession>A0ABV4YBH8</accession>
<gene>
    <name evidence="2" type="ORF">ACE1B6_12965</name>
</gene>
<evidence type="ECO:0000313" key="2">
    <source>
        <dbReference type="EMBL" id="MFB2936157.1"/>
    </source>
</evidence>
<reference evidence="2 3" key="1">
    <citation type="submission" date="2024-09" db="EMBL/GenBank/DDBJ databases">
        <title>Floridaenema gen nov. (Aerosakkonemataceae, Aerosakkonematales ord. nov., Cyanobacteria) from benthic tropical and subtropical fresh waters, with the description of four new species.</title>
        <authorList>
            <person name="Moretto J.A."/>
            <person name="Berthold D.E."/>
            <person name="Lefler F.W."/>
            <person name="Huang I.-S."/>
            <person name="Laughinghouse H. IV."/>
        </authorList>
    </citation>
    <scope>NUCLEOTIDE SEQUENCE [LARGE SCALE GENOMIC DNA]</scope>
    <source>
        <strain evidence="2 3">BLCC-F154</strain>
    </source>
</reference>
<feature type="region of interest" description="Disordered" evidence="1">
    <location>
        <begin position="56"/>
        <end position="79"/>
    </location>
</feature>
<sequence>MSNPLIQAFFVGRAVAETLNQQVESALTNFMSELGKFDAEQRENLRQFTEQVLERARREEELSMQGRTSGYSSDYGSAPNQEQDLQAMIDDLRAEVAELRAELQRYRVNRSV</sequence>
<dbReference type="RefSeq" id="WP_413257657.1">
    <property type="nucleotide sequence ID" value="NZ_JBHFNS010000055.1"/>
</dbReference>
<feature type="compositionally biased region" description="Polar residues" evidence="1">
    <location>
        <begin position="65"/>
        <end position="79"/>
    </location>
</feature>
<dbReference type="Proteomes" id="UP001576776">
    <property type="component" value="Unassembled WGS sequence"/>
</dbReference>
<keyword evidence="3" id="KW-1185">Reference proteome</keyword>
<dbReference type="PANTHER" id="PTHR35745">
    <property type="entry name" value="BNACNNG14650D PROTEIN"/>
    <property type="match status" value="1"/>
</dbReference>
<evidence type="ECO:0000256" key="1">
    <source>
        <dbReference type="SAM" id="MobiDB-lite"/>
    </source>
</evidence>
<dbReference type="EMBL" id="JBHFNS010000055">
    <property type="protein sequence ID" value="MFB2936157.1"/>
    <property type="molecule type" value="Genomic_DNA"/>
</dbReference>
<evidence type="ECO:0000313" key="3">
    <source>
        <dbReference type="Proteomes" id="UP001576776"/>
    </source>
</evidence>
<protein>
    <submittedName>
        <fullName evidence="2">DUF6825 family protein</fullName>
    </submittedName>
</protein>
<dbReference type="Pfam" id="PF20711">
    <property type="entry name" value="DUF6825"/>
    <property type="match status" value="1"/>
</dbReference>
<dbReference type="InterPro" id="IPR040003">
    <property type="entry name" value="PG18-like"/>
</dbReference>
<dbReference type="PANTHER" id="PTHR35745:SF1">
    <property type="entry name" value="OS04G0513000 PROTEIN"/>
    <property type="match status" value="1"/>
</dbReference>